<feature type="chain" id="PRO_5032269073" description="Ionotropic receptor 75a N-terminal domain-containing protein" evidence="9">
    <location>
        <begin position="19"/>
        <end position="651"/>
    </location>
</feature>
<evidence type="ECO:0000313" key="11">
    <source>
        <dbReference type="EMBL" id="KAF7997449.1"/>
    </source>
</evidence>
<feature type="signal peptide" evidence="9">
    <location>
        <begin position="1"/>
        <end position="18"/>
    </location>
</feature>
<protein>
    <recommendedName>
        <fullName evidence="10">Ionotropic receptor 75a N-terminal domain-containing protein</fullName>
    </recommendedName>
</protein>
<dbReference type="InterPro" id="IPR057074">
    <property type="entry name" value="IR75A_N"/>
</dbReference>
<keyword evidence="12" id="KW-1185">Reference proteome</keyword>
<keyword evidence="4 8" id="KW-1133">Transmembrane helix</keyword>
<name>A0A834Y598_APHGI</name>
<organism evidence="11 12">
    <name type="scientific">Aphidius gifuensis</name>
    <name type="common">Parasitoid wasp</name>
    <dbReference type="NCBI Taxonomy" id="684658"/>
    <lineage>
        <taxon>Eukaryota</taxon>
        <taxon>Metazoa</taxon>
        <taxon>Ecdysozoa</taxon>
        <taxon>Arthropoda</taxon>
        <taxon>Hexapoda</taxon>
        <taxon>Insecta</taxon>
        <taxon>Pterygota</taxon>
        <taxon>Neoptera</taxon>
        <taxon>Endopterygota</taxon>
        <taxon>Hymenoptera</taxon>
        <taxon>Apocrita</taxon>
        <taxon>Ichneumonoidea</taxon>
        <taxon>Braconidae</taxon>
        <taxon>Aphidiinae</taxon>
        <taxon>Aphidius</taxon>
    </lineage>
</organism>
<keyword evidence="5 8" id="KW-0472">Membrane</keyword>
<evidence type="ECO:0000256" key="7">
    <source>
        <dbReference type="ARBA" id="ARBA00023180"/>
    </source>
</evidence>
<dbReference type="Gene3D" id="3.40.190.10">
    <property type="entry name" value="Periplasmic binding protein-like II"/>
    <property type="match status" value="1"/>
</dbReference>
<comment type="caution">
    <text evidence="11">The sequence shown here is derived from an EMBL/GenBank/DDBJ whole genome shotgun (WGS) entry which is preliminary data.</text>
</comment>
<reference evidence="11 12" key="1">
    <citation type="submission" date="2020-08" db="EMBL/GenBank/DDBJ databases">
        <title>Aphidius gifuensis genome sequencing and assembly.</title>
        <authorList>
            <person name="Du Z."/>
        </authorList>
    </citation>
    <scope>NUCLEOTIDE SEQUENCE [LARGE SCALE GENOMIC DNA]</scope>
    <source>
        <strain evidence="11">YNYX2018</strain>
        <tissue evidence="11">Adults</tissue>
    </source>
</reference>
<gene>
    <name evidence="11" type="ORF">HCN44_006020</name>
</gene>
<dbReference type="AlphaFoldDB" id="A0A834Y598"/>
<dbReference type="InterPro" id="IPR052192">
    <property type="entry name" value="Insect_Ionotropic_Sensory_Rcpt"/>
</dbReference>
<keyword evidence="6" id="KW-0675">Receptor</keyword>
<dbReference type="Pfam" id="PF24576">
    <property type="entry name" value="IR75A_N"/>
    <property type="match status" value="1"/>
</dbReference>
<proteinExistence type="predicted"/>
<dbReference type="PANTHER" id="PTHR42643">
    <property type="entry name" value="IONOTROPIC RECEPTOR 20A-RELATED"/>
    <property type="match status" value="1"/>
</dbReference>
<evidence type="ECO:0000256" key="9">
    <source>
        <dbReference type="SAM" id="SignalP"/>
    </source>
</evidence>
<dbReference type="EMBL" id="JACMRX010000001">
    <property type="protein sequence ID" value="KAF7997449.1"/>
    <property type="molecule type" value="Genomic_DNA"/>
</dbReference>
<dbReference type="GO" id="GO:0005886">
    <property type="term" value="C:plasma membrane"/>
    <property type="evidence" value="ECO:0007669"/>
    <property type="project" value="UniProtKB-SubCell"/>
</dbReference>
<feature type="domain" description="Ionotropic receptor 75a N-terminal" evidence="10">
    <location>
        <begin position="23"/>
        <end position="205"/>
    </location>
</feature>
<dbReference type="PANTHER" id="PTHR42643:SF33">
    <property type="entry name" value="GLUTAMATE RECEPTOR 2-LIKE PROTEIN"/>
    <property type="match status" value="1"/>
</dbReference>
<evidence type="ECO:0000256" key="6">
    <source>
        <dbReference type="ARBA" id="ARBA00023170"/>
    </source>
</evidence>
<keyword evidence="7" id="KW-0325">Glycoprotein</keyword>
<dbReference type="OrthoDB" id="413361at2759"/>
<dbReference type="Proteomes" id="UP000639338">
    <property type="component" value="Unassembled WGS sequence"/>
</dbReference>
<accession>A0A834Y598</accession>
<evidence type="ECO:0000256" key="5">
    <source>
        <dbReference type="ARBA" id="ARBA00023136"/>
    </source>
</evidence>
<keyword evidence="2" id="KW-1003">Cell membrane</keyword>
<evidence type="ECO:0000256" key="3">
    <source>
        <dbReference type="ARBA" id="ARBA00022692"/>
    </source>
</evidence>
<comment type="subcellular location">
    <subcellularLocation>
        <location evidence="1">Cell membrane</location>
        <topology evidence="1">Multi-pass membrane protein</topology>
    </subcellularLocation>
</comment>
<evidence type="ECO:0000256" key="2">
    <source>
        <dbReference type="ARBA" id="ARBA00022475"/>
    </source>
</evidence>
<evidence type="ECO:0000256" key="8">
    <source>
        <dbReference type="SAM" id="Phobius"/>
    </source>
</evidence>
<sequence length="651" mass="74644">MRINLLLLFLSIVNLCHGDAIVQKFTKNFFGEFNVHHVVIFACWDEIDSFKYVRSIMELGTVVSYIKITPTLQNKIEDILQVNYYHIGVFLDFDCPFSNIVLEKFSNQLVFNESYIWLLHTKSSLPMGESLRNLPLTVESELTIAIRDQDTFKMYDVYNPSYRHGGSLNVTYRGQWNSSIGLENKLTQYKYSRRANFNLLTLNFSCALINPPLPNLQTYMSSRDNPHFDTMTRYHFALGQQLQDMFNFTINLNVAKTWGYLVNGTFNGIIGDMLAGKVDISISPFQYKAERLSVCEFTVETWVVKPNFIFRHPIGNSLENHFLQPFTYKLWYAILVVGFIYWLLLLASLKVEIYYGNSNESSGSLVTTPASETGLITMTAISQQGLSDGPSIISGRIIFLSLFIWGLLLYQFYSASIVGSLLAARPRWLNSMDNLTDSSLECALEDVAYHRDYFATSTNPIDSRFWNAKIKPTKKRPNGGYYSAIEGMQKVKNGGFAFHIDPATAYKVIEDTFEEDEICELHEVEMLPPRKVTLVTSKHSPFKKMIIYGLRKIVETGIAHRLRQIWHHQKPKCPESYSSKPSPVPIEQFNPAIFLLIIGIIIAFFIMLLENIFFYYHTSNLNFNDDHEVSSADNQLDDMNDEQIDIDTISG</sequence>
<keyword evidence="9" id="KW-0732">Signal</keyword>
<evidence type="ECO:0000313" key="12">
    <source>
        <dbReference type="Proteomes" id="UP000639338"/>
    </source>
</evidence>
<dbReference type="Gene3D" id="1.10.287.70">
    <property type="match status" value="1"/>
</dbReference>
<dbReference type="SUPFAM" id="SSF53850">
    <property type="entry name" value="Periplasmic binding protein-like II"/>
    <property type="match status" value="1"/>
</dbReference>
<evidence type="ECO:0000256" key="4">
    <source>
        <dbReference type="ARBA" id="ARBA00022989"/>
    </source>
</evidence>
<feature type="transmembrane region" description="Helical" evidence="8">
    <location>
        <begin position="397"/>
        <end position="424"/>
    </location>
</feature>
<feature type="transmembrane region" description="Helical" evidence="8">
    <location>
        <begin position="592"/>
        <end position="616"/>
    </location>
</feature>
<evidence type="ECO:0000259" key="10">
    <source>
        <dbReference type="Pfam" id="PF24576"/>
    </source>
</evidence>
<keyword evidence="3 8" id="KW-0812">Transmembrane</keyword>
<feature type="transmembrane region" description="Helical" evidence="8">
    <location>
        <begin position="330"/>
        <end position="349"/>
    </location>
</feature>
<evidence type="ECO:0000256" key="1">
    <source>
        <dbReference type="ARBA" id="ARBA00004651"/>
    </source>
</evidence>